<dbReference type="Proteomes" id="UP001489902">
    <property type="component" value="Chromosome 4"/>
</dbReference>
<accession>A0ABZ2WYZ2</accession>
<protein>
    <submittedName>
        <fullName evidence="2">Uncharacterized protein</fullName>
    </submittedName>
</protein>
<evidence type="ECO:0000256" key="1">
    <source>
        <dbReference type="SAM" id="MobiDB-lite"/>
    </source>
</evidence>
<sequence>MCTCEWIHFACGHEEKRRYINCTTRQEINNSSECPCGSIDFTVVRSLRHCGNAGCTYLESMVKGWACCKCRKGPNAGHVCKQDVKPWRWDYHECGHEFCKECGPWREGEMKSDGHVQRSPLRGSTKGIRKSLDAITGKT</sequence>
<feature type="region of interest" description="Disordered" evidence="1">
    <location>
        <begin position="113"/>
        <end position="139"/>
    </location>
</feature>
<name>A0ABZ2WYZ2_9HYPO</name>
<reference evidence="2 3" key="1">
    <citation type="submission" date="2024-04" db="EMBL/GenBank/DDBJ databases">
        <title>Complete genome sequence of Fusarium acuminatum.</title>
        <authorList>
            <person name="Lan B."/>
        </authorList>
    </citation>
    <scope>NUCLEOTIDE SEQUENCE [LARGE SCALE GENOMIC DNA]</scope>
    <source>
        <strain evidence="2">1A</strain>
    </source>
</reference>
<proteinExistence type="predicted"/>
<dbReference type="EMBL" id="CP151263">
    <property type="protein sequence ID" value="WZH46023.1"/>
    <property type="molecule type" value="Genomic_DNA"/>
</dbReference>
<evidence type="ECO:0000313" key="2">
    <source>
        <dbReference type="EMBL" id="WZH46023.1"/>
    </source>
</evidence>
<organism evidence="2 3">
    <name type="scientific">Fusarium acuminatum</name>
    <dbReference type="NCBI Taxonomy" id="5515"/>
    <lineage>
        <taxon>Eukaryota</taxon>
        <taxon>Fungi</taxon>
        <taxon>Dikarya</taxon>
        <taxon>Ascomycota</taxon>
        <taxon>Pezizomycotina</taxon>
        <taxon>Sordariomycetes</taxon>
        <taxon>Hypocreomycetidae</taxon>
        <taxon>Hypocreales</taxon>
        <taxon>Nectriaceae</taxon>
        <taxon>Fusarium</taxon>
        <taxon>Fusarium tricinctum species complex</taxon>
    </lineage>
</organism>
<gene>
    <name evidence="2" type="ORF">QYS62_007092</name>
</gene>
<keyword evidence="3" id="KW-1185">Reference proteome</keyword>
<evidence type="ECO:0000313" key="3">
    <source>
        <dbReference type="Proteomes" id="UP001489902"/>
    </source>
</evidence>